<evidence type="ECO:0000256" key="1">
    <source>
        <dbReference type="SAM" id="Coils"/>
    </source>
</evidence>
<dbReference type="VEuPathDB" id="PlasmoDB:PGSY75_0216900"/>
<feature type="coiled-coil region" evidence="1">
    <location>
        <begin position="325"/>
        <end position="352"/>
    </location>
</feature>
<dbReference type="GeneID" id="29774449"/>
<reference evidence="3 4" key="1">
    <citation type="journal article" date="2016" name="Nat. Commun.">
        <title>Genomes of cryptic chimpanzee Plasmodium species reveal key evolutionary events leading to human malaria.</title>
        <authorList>
            <person name="Sundararaman S.A."/>
            <person name="Plenderleith L.J."/>
            <person name="Liu W."/>
            <person name="Loy D.E."/>
            <person name="Learn G.H."/>
            <person name="Li Y."/>
            <person name="Shaw K.S."/>
            <person name="Ayouba A."/>
            <person name="Peeters M."/>
            <person name="Speede S."/>
            <person name="Shaw G.M."/>
            <person name="Bushman F.D."/>
            <person name="Brisson D."/>
            <person name="Rayner J.C."/>
            <person name="Sharp P.M."/>
            <person name="Hahn B.H."/>
        </authorList>
    </citation>
    <scope>NUCLEOTIDE SEQUENCE [LARGE SCALE GENOMIC DNA]</scope>
    <source>
        <strain evidence="3 4">SY75</strain>
    </source>
</reference>
<dbReference type="RefSeq" id="XP_018643823.1">
    <property type="nucleotide sequence ID" value="XM_018783833.1"/>
</dbReference>
<feature type="compositionally biased region" description="Basic and acidic residues" evidence="2">
    <location>
        <begin position="289"/>
        <end position="318"/>
    </location>
</feature>
<keyword evidence="1" id="KW-0175">Coiled coil</keyword>
<name>A0A151LWN2_9APIC</name>
<comment type="caution">
    <text evidence="3">The sequence shown here is derived from an EMBL/GenBank/DDBJ whole genome shotgun (WGS) entry which is preliminary data.</text>
</comment>
<evidence type="ECO:0000313" key="4">
    <source>
        <dbReference type="Proteomes" id="UP000076004"/>
    </source>
</evidence>
<protein>
    <submittedName>
        <fullName evidence="3">Uncharacterized protein</fullName>
    </submittedName>
</protein>
<gene>
    <name evidence="3" type="ORF">PGSY75_0216900</name>
</gene>
<feature type="compositionally biased region" description="Low complexity" evidence="2">
    <location>
        <begin position="251"/>
        <end position="288"/>
    </location>
</feature>
<dbReference type="KEGG" id="pgab:PGSY75_0216900"/>
<organism evidence="3 4">
    <name type="scientific">Plasmodium gaboni</name>
    <dbReference type="NCBI Taxonomy" id="647221"/>
    <lineage>
        <taxon>Eukaryota</taxon>
        <taxon>Sar</taxon>
        <taxon>Alveolata</taxon>
        <taxon>Apicomplexa</taxon>
        <taxon>Aconoidasida</taxon>
        <taxon>Haemosporida</taxon>
        <taxon>Plasmodiidae</taxon>
        <taxon>Plasmodium</taxon>
        <taxon>Plasmodium (Laverania)</taxon>
    </lineage>
</organism>
<dbReference type="Proteomes" id="UP000076004">
    <property type="component" value="Unassembled WGS sequence"/>
</dbReference>
<accession>A0A151LWN2</accession>
<evidence type="ECO:0000313" key="3">
    <source>
        <dbReference type="EMBL" id="KYO03599.1"/>
    </source>
</evidence>
<feature type="region of interest" description="Disordered" evidence="2">
    <location>
        <begin position="222"/>
        <end position="321"/>
    </location>
</feature>
<dbReference type="EMBL" id="LVLB01000003">
    <property type="protein sequence ID" value="KYO03599.1"/>
    <property type="molecule type" value="Genomic_DNA"/>
</dbReference>
<dbReference type="AlphaFoldDB" id="A0A151LWN2"/>
<proteinExistence type="predicted"/>
<sequence length="505" mass="60320">MEEKKKINSKSNNVLTNDDKNKEKRKKLKPIQVRRSIKDIIIECNPYDYIYNYKGYDINIFDNNNKEDDIIKKKDRSDEIKKNSSIFIENEMLDNNEKLMRKELNELINKKDLSEDMKNDIRALYIEVQEIYLILKNDINKNIPSSDEIIKLYLSEEKKDKSTNIIWKRFCFYKLLSDKLNDLHISTISSYRHEYLKTIYIWYQKNKKLLFKETEKKEVFGDKKNERNKKNERDNKNRSDDDNNNSDDNDNNNNSDNNNNNTSNNNNNNNNNTSNNNNNNNTSNNNYNSDEKNIIDQNEIIKNKDPLNCHSTKEETEKKMKKNNTKNISHNFEILQEEMNKIKKEHEIEERELPFLLSDEESHDMFNKYIYPNDICLLNNKKLNDLNVKNMQQENNDENKDLNVLLLRNNKDEEDTNTKIICEHISLDNFINNNNNMININNCKLDIKEEDKNLYTPLHTNKIKELEEEINKQKLLIKKKEIEIINSPIGIKFKDIFGNFQDINN</sequence>
<dbReference type="VEuPathDB" id="PlasmoDB:PGABG01_0214600"/>
<feature type="region of interest" description="Disordered" evidence="2">
    <location>
        <begin position="1"/>
        <end position="27"/>
    </location>
</feature>
<evidence type="ECO:0000256" key="2">
    <source>
        <dbReference type="SAM" id="MobiDB-lite"/>
    </source>
</evidence>
<feature type="compositionally biased region" description="Basic and acidic residues" evidence="2">
    <location>
        <begin position="222"/>
        <end position="241"/>
    </location>
</feature>